<evidence type="ECO:0000313" key="9">
    <source>
        <dbReference type="Proteomes" id="UP000655523"/>
    </source>
</evidence>
<gene>
    <name evidence="8" type="ORF">GNZ13_38270</name>
</gene>
<dbReference type="InterPro" id="IPR036922">
    <property type="entry name" value="Rieske_2Fe-2S_sf"/>
</dbReference>
<feature type="domain" description="Rieske" evidence="7">
    <location>
        <begin position="43"/>
        <end position="152"/>
    </location>
</feature>
<sequence>MDYQTLTPHLNWPQNFNEVPKESFVRPDIYRAEVERIFYGREWHPIAHESELPNPGDFKTTKLVDVPLLIARGLDGTVRVFFNDCSHRGNQLETAPFGTKKEFECPYHRWLFSTEGQLIGCPNQSGYSPGFNRKDYPLSQPRTDSFLGLIFVTLSPDTESLDEFLGEEIKPALASLMGGDGRLKLLGYQKVCYHTNWKIYADNDGFHAPLLHKAFGLLNWQGAKGRQFTTTKRGHINLESQLSVATGENVLKDPSIIAFKGTDPSVGARVIQLFPTFVPVKHLDVINLRFANPLGVDKIEVHYAYFAHQDDDEELLRHRLRQSSNLVGPSGMISLEDASIFNRVFAGSFTPGNAIFQKGVKEFRKLPAQELQPNEEVGNLAWWEYYRTVMEFSRGDQA</sequence>
<evidence type="ECO:0000313" key="8">
    <source>
        <dbReference type="EMBL" id="NPT60249.1"/>
    </source>
</evidence>
<comment type="similarity">
    <text evidence="1">Belongs to the bacterial ring-hydroxylating dioxygenase alpha subunit family.</text>
</comment>
<dbReference type="GO" id="GO:0051537">
    <property type="term" value="F:2 iron, 2 sulfur cluster binding"/>
    <property type="evidence" value="ECO:0007669"/>
    <property type="project" value="UniProtKB-KW"/>
</dbReference>
<reference evidence="8 9" key="1">
    <citation type="submission" date="2019-11" db="EMBL/GenBank/DDBJ databases">
        <title>Metabolism of dissolved organic matter in forest soils.</title>
        <authorList>
            <person name="Cyle K.T."/>
            <person name="Wilhelm R.C."/>
            <person name="Martinez C.E."/>
        </authorList>
    </citation>
    <scope>NUCLEOTIDE SEQUENCE [LARGE SCALE GENOMIC DNA]</scope>
    <source>
        <strain evidence="8 9">5N</strain>
    </source>
</reference>
<dbReference type="PANTHER" id="PTHR43756">
    <property type="entry name" value="CHOLINE MONOOXYGENASE, CHLOROPLASTIC"/>
    <property type="match status" value="1"/>
</dbReference>
<evidence type="ECO:0000259" key="7">
    <source>
        <dbReference type="PROSITE" id="PS51296"/>
    </source>
</evidence>
<dbReference type="InterPro" id="IPR017941">
    <property type="entry name" value="Rieske_2Fe-2S"/>
</dbReference>
<dbReference type="SUPFAM" id="SSF50022">
    <property type="entry name" value="ISP domain"/>
    <property type="match status" value="1"/>
</dbReference>
<evidence type="ECO:0000256" key="2">
    <source>
        <dbReference type="ARBA" id="ARBA00022714"/>
    </source>
</evidence>
<protein>
    <submittedName>
        <fullName evidence="8">Rieske 2Fe-2S domain-containing protein</fullName>
    </submittedName>
</protein>
<evidence type="ECO:0000256" key="3">
    <source>
        <dbReference type="ARBA" id="ARBA00022723"/>
    </source>
</evidence>
<evidence type="ECO:0000256" key="6">
    <source>
        <dbReference type="ARBA" id="ARBA00023014"/>
    </source>
</evidence>
<accession>A0A972NX76</accession>
<keyword evidence="9" id="KW-1185">Reference proteome</keyword>
<proteinExistence type="inferred from homology"/>
<dbReference type="CDD" id="cd03469">
    <property type="entry name" value="Rieske_RO_Alpha_N"/>
    <property type="match status" value="1"/>
</dbReference>
<dbReference type="RefSeq" id="WP_172174793.1">
    <property type="nucleotide sequence ID" value="NZ_WOEZ01000212.1"/>
</dbReference>
<evidence type="ECO:0000256" key="1">
    <source>
        <dbReference type="ARBA" id="ARBA00008751"/>
    </source>
</evidence>
<keyword evidence="6" id="KW-0411">Iron-sulfur</keyword>
<dbReference type="GO" id="GO:0016491">
    <property type="term" value="F:oxidoreductase activity"/>
    <property type="evidence" value="ECO:0007669"/>
    <property type="project" value="UniProtKB-KW"/>
</dbReference>
<dbReference type="PRINTS" id="PR00090">
    <property type="entry name" value="RNGDIOXGNASE"/>
</dbReference>
<keyword evidence="4" id="KW-0560">Oxidoreductase</keyword>
<dbReference type="Gene3D" id="3.90.380.10">
    <property type="entry name" value="Naphthalene 1,2-dioxygenase Alpha Subunit, Chain A, domain 1"/>
    <property type="match status" value="1"/>
</dbReference>
<dbReference type="PROSITE" id="PS51296">
    <property type="entry name" value="RIESKE"/>
    <property type="match status" value="1"/>
</dbReference>
<name>A0A972NX76_9BURK</name>
<comment type="caution">
    <text evidence="8">The sequence shown here is derived from an EMBL/GenBank/DDBJ whole genome shotgun (WGS) entry which is preliminary data.</text>
</comment>
<dbReference type="Gene3D" id="2.102.10.10">
    <property type="entry name" value="Rieske [2Fe-2S] iron-sulphur domain"/>
    <property type="match status" value="1"/>
</dbReference>
<dbReference type="AlphaFoldDB" id="A0A972NX76"/>
<dbReference type="EMBL" id="WOEZ01000212">
    <property type="protein sequence ID" value="NPT60249.1"/>
    <property type="molecule type" value="Genomic_DNA"/>
</dbReference>
<dbReference type="InterPro" id="IPR001663">
    <property type="entry name" value="Rng_hydr_dOase-A"/>
</dbReference>
<dbReference type="Pfam" id="PF00355">
    <property type="entry name" value="Rieske"/>
    <property type="match status" value="1"/>
</dbReference>
<dbReference type="Proteomes" id="UP000655523">
    <property type="component" value="Unassembled WGS sequence"/>
</dbReference>
<dbReference type="GO" id="GO:0005506">
    <property type="term" value="F:iron ion binding"/>
    <property type="evidence" value="ECO:0007669"/>
    <property type="project" value="InterPro"/>
</dbReference>
<dbReference type="InterPro" id="IPR015879">
    <property type="entry name" value="Ring_hydroxy_dOase_asu_C_dom"/>
</dbReference>
<evidence type="ECO:0000256" key="4">
    <source>
        <dbReference type="ARBA" id="ARBA00023002"/>
    </source>
</evidence>
<organism evidence="8 9">
    <name type="scientific">Paraburkholderia elongata</name>
    <dbReference type="NCBI Taxonomy" id="2675747"/>
    <lineage>
        <taxon>Bacteria</taxon>
        <taxon>Pseudomonadati</taxon>
        <taxon>Pseudomonadota</taxon>
        <taxon>Betaproteobacteria</taxon>
        <taxon>Burkholderiales</taxon>
        <taxon>Burkholderiaceae</taxon>
        <taxon>Paraburkholderia</taxon>
    </lineage>
</organism>
<keyword evidence="5" id="KW-0408">Iron</keyword>
<dbReference type="PANTHER" id="PTHR43756:SF1">
    <property type="entry name" value="3-PHENYLPROPIONATE_CINNAMIC ACID DIOXYGENASE SUBUNIT ALPHA"/>
    <property type="match status" value="1"/>
</dbReference>
<dbReference type="Pfam" id="PF00848">
    <property type="entry name" value="Ring_hydroxyl_A"/>
    <property type="match status" value="1"/>
</dbReference>
<keyword evidence="2" id="KW-0001">2Fe-2S</keyword>
<dbReference type="SUPFAM" id="SSF55961">
    <property type="entry name" value="Bet v1-like"/>
    <property type="match status" value="1"/>
</dbReference>
<evidence type="ECO:0000256" key="5">
    <source>
        <dbReference type="ARBA" id="ARBA00023004"/>
    </source>
</evidence>
<keyword evidence="3" id="KW-0479">Metal-binding</keyword>